<protein>
    <submittedName>
        <fullName evidence="2">Uncharacterized protein</fullName>
    </submittedName>
</protein>
<dbReference type="AlphaFoldDB" id="A0A9P3Q5L2"/>
<proteinExistence type="predicted"/>
<feature type="compositionally biased region" description="Basic and acidic residues" evidence="1">
    <location>
        <begin position="28"/>
        <end position="47"/>
    </location>
</feature>
<sequence>MFQQMRVIVVGVSRWYRIDGLDTSGTGRGRERGYVKGMDAGDGRGGDRAIPLHRVS</sequence>
<dbReference type="EMBL" id="BRZI01000007">
    <property type="protein sequence ID" value="GLD29710.1"/>
    <property type="molecule type" value="Genomic_DNA"/>
</dbReference>
<feature type="region of interest" description="Disordered" evidence="1">
    <location>
        <begin position="27"/>
        <end position="56"/>
    </location>
</feature>
<evidence type="ECO:0000256" key="1">
    <source>
        <dbReference type="SAM" id="MobiDB-lite"/>
    </source>
</evidence>
<keyword evidence="3" id="KW-1185">Reference proteome</keyword>
<evidence type="ECO:0000313" key="3">
    <source>
        <dbReference type="Proteomes" id="UP001064782"/>
    </source>
</evidence>
<comment type="caution">
    <text evidence="2">The sequence shown here is derived from an EMBL/GenBank/DDBJ whole genome shotgun (WGS) entry which is preliminary data.</text>
</comment>
<dbReference type="Proteomes" id="UP001064782">
    <property type="component" value="Unassembled WGS sequence"/>
</dbReference>
<evidence type="ECO:0000313" key="2">
    <source>
        <dbReference type="EMBL" id="GLD29710.1"/>
    </source>
</evidence>
<reference evidence="2" key="1">
    <citation type="submission" date="2022-08" db="EMBL/GenBank/DDBJ databases">
        <title>Mycobacterium kiyosense sp. nov., scotochromogenic slow-glowing species isolated from respiratory specimens.</title>
        <authorList>
            <person name="Fukano H."/>
            <person name="Kazumi Y."/>
            <person name="Sakagami N."/>
            <person name="Ato M."/>
            <person name="Mitarai S."/>
            <person name="Hoshino Y."/>
        </authorList>
    </citation>
    <scope>NUCLEOTIDE SEQUENCE</scope>
    <source>
        <strain evidence="2">1413</strain>
    </source>
</reference>
<organism evidence="2 3">
    <name type="scientific">Mycobacterium kiyosense</name>
    <dbReference type="NCBI Taxonomy" id="2871094"/>
    <lineage>
        <taxon>Bacteria</taxon>
        <taxon>Bacillati</taxon>
        <taxon>Actinomycetota</taxon>
        <taxon>Actinomycetes</taxon>
        <taxon>Mycobacteriales</taxon>
        <taxon>Mycobacteriaceae</taxon>
        <taxon>Mycobacterium</taxon>
    </lineage>
</organism>
<name>A0A9P3Q5L2_9MYCO</name>
<gene>
    <name evidence="2" type="ORF">Mkiyose1413_15930</name>
</gene>
<accession>A0A9P3Q5L2</accession>